<evidence type="ECO:0000313" key="2">
    <source>
        <dbReference type="EMBL" id="CAF0815319.1"/>
    </source>
</evidence>
<sequence>MCRRCGKDRNDGENHKMCEIKCHHCGGIHTSTDYICPVIQKYRRELVLELRSRPDLLPAQAQLFIPSECREPGQRTRVLENKAAQHEQQLKINQQQQRSCIKFNCSNQNQWPSLPSSLSSHSTIINNNLNETIKSLSEELRNLKENYAAVQLKIEVKYKNHINSISQSWLFMQQQIQTQNEMFSAMNGVINSTLFSTCSCVTESLAQIVNKLKTETNQNDYDLLLLALQQHLLLINEHKNTYVSHQMNLNQLINKQRAVLGIALNSIIQKPNGQ</sequence>
<feature type="coiled-coil region" evidence="1">
    <location>
        <begin position="126"/>
        <end position="153"/>
    </location>
</feature>
<proteinExistence type="predicted"/>
<evidence type="ECO:0000256" key="1">
    <source>
        <dbReference type="SAM" id="Coils"/>
    </source>
</evidence>
<dbReference type="Proteomes" id="UP000677228">
    <property type="component" value="Unassembled WGS sequence"/>
</dbReference>
<dbReference type="AlphaFoldDB" id="A0A815BH03"/>
<organism evidence="3 6">
    <name type="scientific">Didymodactylos carnosus</name>
    <dbReference type="NCBI Taxonomy" id="1234261"/>
    <lineage>
        <taxon>Eukaryota</taxon>
        <taxon>Metazoa</taxon>
        <taxon>Spiralia</taxon>
        <taxon>Gnathifera</taxon>
        <taxon>Rotifera</taxon>
        <taxon>Eurotatoria</taxon>
        <taxon>Bdelloidea</taxon>
        <taxon>Philodinida</taxon>
        <taxon>Philodinidae</taxon>
        <taxon>Didymodactylos</taxon>
    </lineage>
</organism>
<evidence type="ECO:0000313" key="6">
    <source>
        <dbReference type="Proteomes" id="UP000663829"/>
    </source>
</evidence>
<evidence type="ECO:0000313" key="5">
    <source>
        <dbReference type="EMBL" id="CAF4058227.1"/>
    </source>
</evidence>
<dbReference type="EMBL" id="CAJOBA010001502">
    <property type="protein sequence ID" value="CAF3599356.1"/>
    <property type="molecule type" value="Genomic_DNA"/>
</dbReference>
<accession>A0A815BH03</accession>
<dbReference type="EMBL" id="CAJOBC010023156">
    <property type="protein sequence ID" value="CAF4058227.1"/>
    <property type="molecule type" value="Genomic_DNA"/>
</dbReference>
<dbReference type="EMBL" id="CAJNOK010001502">
    <property type="protein sequence ID" value="CAF0815319.1"/>
    <property type="molecule type" value="Genomic_DNA"/>
</dbReference>
<protein>
    <submittedName>
        <fullName evidence="3">Uncharacterized protein</fullName>
    </submittedName>
</protein>
<dbReference type="Proteomes" id="UP000681722">
    <property type="component" value="Unassembled WGS sequence"/>
</dbReference>
<evidence type="ECO:0000313" key="4">
    <source>
        <dbReference type="EMBL" id="CAF3599356.1"/>
    </source>
</evidence>
<gene>
    <name evidence="3" type="ORF">GPM918_LOCUS27058</name>
    <name evidence="2" type="ORF">OVA965_LOCUS5362</name>
    <name evidence="5" type="ORF">SRO942_LOCUS27322</name>
    <name evidence="4" type="ORF">TMI583_LOCUS5360</name>
</gene>
<evidence type="ECO:0000313" key="3">
    <source>
        <dbReference type="EMBL" id="CAF1270485.1"/>
    </source>
</evidence>
<dbReference type="OrthoDB" id="10490683at2759"/>
<name>A0A815BH03_9BILA</name>
<comment type="caution">
    <text evidence="3">The sequence shown here is derived from an EMBL/GenBank/DDBJ whole genome shotgun (WGS) entry which is preliminary data.</text>
</comment>
<dbReference type="Proteomes" id="UP000663829">
    <property type="component" value="Unassembled WGS sequence"/>
</dbReference>
<dbReference type="EMBL" id="CAJNOQ010011186">
    <property type="protein sequence ID" value="CAF1270485.1"/>
    <property type="molecule type" value="Genomic_DNA"/>
</dbReference>
<dbReference type="Proteomes" id="UP000682733">
    <property type="component" value="Unassembled WGS sequence"/>
</dbReference>
<reference evidence="3" key="1">
    <citation type="submission" date="2021-02" db="EMBL/GenBank/DDBJ databases">
        <authorList>
            <person name="Nowell W R."/>
        </authorList>
    </citation>
    <scope>NUCLEOTIDE SEQUENCE</scope>
</reference>
<keyword evidence="6" id="KW-1185">Reference proteome</keyword>
<keyword evidence="1" id="KW-0175">Coiled coil</keyword>